<dbReference type="GO" id="GO:0003677">
    <property type="term" value="F:DNA binding"/>
    <property type="evidence" value="ECO:0007669"/>
    <property type="project" value="UniProtKB-UniRule"/>
</dbReference>
<dbReference type="Proteomes" id="UP000051249">
    <property type="component" value="Unassembled WGS sequence"/>
</dbReference>
<keyword evidence="5" id="KW-1185">Reference proteome</keyword>
<evidence type="ECO:0000256" key="2">
    <source>
        <dbReference type="PROSITE-ProRule" id="PRU00335"/>
    </source>
</evidence>
<sequence>MKIKDPKKTKKIIQVTAQMIVKNNNIDISTSAIAKKVGIAQSNIYIYFKSKQDLIEQVYLDAFIRLGKFAEKETNYSGSLEQQAANQIEMIYRFSQKYPTEMKLISISLKTPVFKSHLAMDQKAAGNRAMYELLKKCADEGLLRTNSFELSRNIIFDTIQSYEVELEKETSSVEKLPFQTILEMLMAGLMTPEANQRWLNNN</sequence>
<organism evidence="4 5">
    <name type="scientific">Pediococcus argentinicus</name>
    <dbReference type="NCBI Taxonomy" id="480391"/>
    <lineage>
        <taxon>Bacteria</taxon>
        <taxon>Bacillati</taxon>
        <taxon>Bacillota</taxon>
        <taxon>Bacilli</taxon>
        <taxon>Lactobacillales</taxon>
        <taxon>Lactobacillaceae</taxon>
        <taxon>Pediococcus</taxon>
    </lineage>
</organism>
<dbReference type="Pfam" id="PF00440">
    <property type="entry name" value="TetR_N"/>
    <property type="match status" value="1"/>
</dbReference>
<feature type="domain" description="HTH tetR-type" evidence="3">
    <location>
        <begin position="6"/>
        <end position="66"/>
    </location>
</feature>
<dbReference type="PATRIC" id="fig|480391.4.peg.611"/>
<comment type="caution">
    <text evidence="4">The sequence shown here is derived from an EMBL/GenBank/DDBJ whole genome shotgun (WGS) entry which is preliminary data.</text>
</comment>
<evidence type="ECO:0000256" key="1">
    <source>
        <dbReference type="ARBA" id="ARBA00023125"/>
    </source>
</evidence>
<dbReference type="InterPro" id="IPR009057">
    <property type="entry name" value="Homeodomain-like_sf"/>
</dbReference>
<evidence type="ECO:0000313" key="4">
    <source>
        <dbReference type="EMBL" id="KRO26144.1"/>
    </source>
</evidence>
<keyword evidence="1 2" id="KW-0238">DNA-binding</keyword>
<name>A0A0R2NNZ0_9LACO</name>
<dbReference type="OrthoDB" id="9809994at2"/>
<feature type="DNA-binding region" description="H-T-H motif" evidence="2">
    <location>
        <begin position="29"/>
        <end position="48"/>
    </location>
</feature>
<dbReference type="SUPFAM" id="SSF46689">
    <property type="entry name" value="Homeodomain-like"/>
    <property type="match status" value="1"/>
</dbReference>
<accession>A0A0R2NNZ0</accession>
<dbReference type="Gene3D" id="1.10.357.10">
    <property type="entry name" value="Tetracycline Repressor, domain 2"/>
    <property type="match status" value="1"/>
</dbReference>
<gene>
    <name evidence="4" type="ORF">IV88_GL000604</name>
</gene>
<dbReference type="InterPro" id="IPR001647">
    <property type="entry name" value="HTH_TetR"/>
</dbReference>
<proteinExistence type="predicted"/>
<dbReference type="EMBL" id="JQCQ01000002">
    <property type="protein sequence ID" value="KRO26144.1"/>
    <property type="molecule type" value="Genomic_DNA"/>
</dbReference>
<evidence type="ECO:0000259" key="3">
    <source>
        <dbReference type="PROSITE" id="PS50977"/>
    </source>
</evidence>
<evidence type="ECO:0000313" key="5">
    <source>
        <dbReference type="Proteomes" id="UP000051249"/>
    </source>
</evidence>
<protein>
    <recommendedName>
        <fullName evidence="3">HTH tetR-type domain-containing protein</fullName>
    </recommendedName>
</protein>
<dbReference type="RefSeq" id="WP_057797734.1">
    <property type="nucleotide sequence ID" value="NZ_BJZZ01000002.1"/>
</dbReference>
<dbReference type="AlphaFoldDB" id="A0A0R2NNZ0"/>
<dbReference type="PROSITE" id="PS50977">
    <property type="entry name" value="HTH_TETR_2"/>
    <property type="match status" value="1"/>
</dbReference>
<reference evidence="4 5" key="1">
    <citation type="journal article" date="2015" name="Genome Announc.">
        <title>Expanding the biotechnology potential of lactobacilli through comparative genomics of 213 strains and associated genera.</title>
        <authorList>
            <person name="Sun Z."/>
            <person name="Harris H.M."/>
            <person name="McCann A."/>
            <person name="Guo C."/>
            <person name="Argimon S."/>
            <person name="Zhang W."/>
            <person name="Yang X."/>
            <person name="Jeffery I.B."/>
            <person name="Cooney J.C."/>
            <person name="Kagawa T.F."/>
            <person name="Liu W."/>
            <person name="Song Y."/>
            <person name="Salvetti E."/>
            <person name="Wrobel A."/>
            <person name="Rasinkangas P."/>
            <person name="Parkhill J."/>
            <person name="Rea M.C."/>
            <person name="O'Sullivan O."/>
            <person name="Ritari J."/>
            <person name="Douillard F.P."/>
            <person name="Paul Ross R."/>
            <person name="Yang R."/>
            <person name="Briner A.E."/>
            <person name="Felis G.E."/>
            <person name="de Vos W.M."/>
            <person name="Barrangou R."/>
            <person name="Klaenhammer T.R."/>
            <person name="Caufield P.W."/>
            <person name="Cui Y."/>
            <person name="Zhang H."/>
            <person name="O'Toole P.W."/>
        </authorList>
    </citation>
    <scope>NUCLEOTIDE SEQUENCE [LARGE SCALE GENOMIC DNA]</scope>
    <source>
        <strain evidence="4 5">DSM 23026</strain>
    </source>
</reference>